<accession>A0A1D1XND8</accession>
<protein>
    <submittedName>
        <fullName evidence="1">Anaphase-promoting complex subunit CDC27</fullName>
    </submittedName>
</protein>
<dbReference type="InterPro" id="IPR011990">
    <property type="entry name" value="TPR-like_helical_dom_sf"/>
</dbReference>
<proteinExistence type="predicted"/>
<reference evidence="1" key="1">
    <citation type="submission" date="2015-07" db="EMBL/GenBank/DDBJ databases">
        <title>Transcriptome Assembly of Anthurium amnicola.</title>
        <authorList>
            <person name="Suzuki J."/>
        </authorList>
    </citation>
    <scope>NUCLEOTIDE SEQUENCE</scope>
</reference>
<dbReference type="PANTHER" id="PTHR36350">
    <property type="entry name" value="TRANSMEMBRANE PROTEIN"/>
    <property type="match status" value="1"/>
</dbReference>
<dbReference type="AlphaFoldDB" id="A0A1D1XND8"/>
<dbReference type="SUPFAM" id="SSF48452">
    <property type="entry name" value="TPR-like"/>
    <property type="match status" value="1"/>
</dbReference>
<dbReference type="Gene3D" id="1.25.40.10">
    <property type="entry name" value="Tetratricopeptide repeat domain"/>
    <property type="match status" value="1"/>
</dbReference>
<evidence type="ECO:0000313" key="1">
    <source>
        <dbReference type="EMBL" id="JAT43891.1"/>
    </source>
</evidence>
<organism evidence="1">
    <name type="scientific">Anthurium amnicola</name>
    <dbReference type="NCBI Taxonomy" id="1678845"/>
    <lineage>
        <taxon>Eukaryota</taxon>
        <taxon>Viridiplantae</taxon>
        <taxon>Streptophyta</taxon>
        <taxon>Embryophyta</taxon>
        <taxon>Tracheophyta</taxon>
        <taxon>Spermatophyta</taxon>
        <taxon>Magnoliopsida</taxon>
        <taxon>Liliopsida</taxon>
        <taxon>Araceae</taxon>
        <taxon>Pothoideae</taxon>
        <taxon>Potheae</taxon>
        <taxon>Anthurium</taxon>
    </lineage>
</organism>
<dbReference type="EMBL" id="GDJX01024045">
    <property type="protein sequence ID" value="JAT43891.1"/>
    <property type="molecule type" value="Transcribed_RNA"/>
</dbReference>
<name>A0A1D1XND8_9ARAE</name>
<dbReference type="PANTHER" id="PTHR36350:SF3">
    <property type="entry name" value="TRANSMEMBRANE PROTEIN"/>
    <property type="match status" value="1"/>
</dbReference>
<sequence>MQCLGGFHHLRMPSRRPPLPSSLSPSPPPFAVAFLPAVPAPSCRSHLSLRASGVPPSNAPPSRRWESSDGALVGAALTLSFSLLKPICAALAVGAALCFARLHKPSPALAVASQYENLPSPSTATTLVDEEKERTLEDYLDAHPDDTGSLRALMKLKIKARKLPEAIAIVDRLVLLEPGDRGLPLVKAHLQCYGGDAETAQQVFEEMLRKDPLFVEAYHGLVMTASQSEPQEGDLGGILERIECAMELCKKERRKEELRDFKLLVAQVKVIQGNYWEALQVYQDLVKEEPRDFRPYLCQGIIYTLLRKKDEAEKQFQKYRRLVPRGHPYAQYLDENMVAMNAFPQMAVNTRSASLKR</sequence>
<gene>
    <name evidence="1" type="primary">CDC27_3</name>
    <name evidence="1" type="ORF">g.61066</name>
</gene>